<dbReference type="PROSITE" id="PS51462">
    <property type="entry name" value="NUDIX"/>
    <property type="match status" value="1"/>
</dbReference>
<gene>
    <name evidence="4" type="ORF">GCM10009747_14740</name>
</gene>
<dbReference type="Gene3D" id="3.90.79.10">
    <property type="entry name" value="Nucleoside Triphosphate Pyrophosphohydrolase"/>
    <property type="match status" value="1"/>
</dbReference>
<evidence type="ECO:0000256" key="1">
    <source>
        <dbReference type="ARBA" id="ARBA00001946"/>
    </source>
</evidence>
<dbReference type="CDD" id="cd04683">
    <property type="entry name" value="NUDIX_Hydrolase"/>
    <property type="match status" value="1"/>
</dbReference>
<keyword evidence="5" id="KW-1185">Reference proteome</keyword>
<evidence type="ECO:0000313" key="4">
    <source>
        <dbReference type="EMBL" id="GAA1757243.1"/>
    </source>
</evidence>
<reference evidence="5" key="1">
    <citation type="journal article" date="2019" name="Int. J. Syst. Evol. Microbiol.">
        <title>The Global Catalogue of Microorganisms (GCM) 10K type strain sequencing project: providing services to taxonomists for standard genome sequencing and annotation.</title>
        <authorList>
            <consortium name="The Broad Institute Genomics Platform"/>
            <consortium name="The Broad Institute Genome Sequencing Center for Infectious Disease"/>
            <person name="Wu L."/>
            <person name="Ma J."/>
        </authorList>
    </citation>
    <scope>NUCLEOTIDE SEQUENCE [LARGE SCALE GENOMIC DNA]</scope>
    <source>
        <strain evidence="5">JCM 14319</strain>
    </source>
</reference>
<dbReference type="RefSeq" id="WP_232499048.1">
    <property type="nucleotide sequence ID" value="NZ_BAAANH010000003.1"/>
</dbReference>
<dbReference type="Pfam" id="PF00293">
    <property type="entry name" value="NUDIX"/>
    <property type="match status" value="1"/>
</dbReference>
<proteinExistence type="predicted"/>
<dbReference type="PROSITE" id="PS00893">
    <property type="entry name" value="NUDIX_BOX"/>
    <property type="match status" value="1"/>
</dbReference>
<accession>A0ABP4WL10</accession>
<evidence type="ECO:0000259" key="3">
    <source>
        <dbReference type="PROSITE" id="PS51462"/>
    </source>
</evidence>
<dbReference type="Proteomes" id="UP001500506">
    <property type="component" value="Unassembled WGS sequence"/>
</dbReference>
<dbReference type="EMBL" id="BAAANH010000003">
    <property type="protein sequence ID" value="GAA1757243.1"/>
    <property type="molecule type" value="Genomic_DNA"/>
</dbReference>
<dbReference type="InterPro" id="IPR015797">
    <property type="entry name" value="NUDIX_hydrolase-like_dom_sf"/>
</dbReference>
<evidence type="ECO:0000313" key="5">
    <source>
        <dbReference type="Proteomes" id="UP001500506"/>
    </source>
</evidence>
<protein>
    <recommendedName>
        <fullName evidence="3">Nudix hydrolase domain-containing protein</fullName>
    </recommendedName>
</protein>
<comment type="caution">
    <text evidence="4">The sequence shown here is derived from an EMBL/GenBank/DDBJ whole genome shotgun (WGS) entry which is preliminary data.</text>
</comment>
<dbReference type="InterPro" id="IPR020084">
    <property type="entry name" value="NUDIX_hydrolase_CS"/>
</dbReference>
<keyword evidence="2" id="KW-0378">Hydrolase</keyword>
<organism evidence="4 5">
    <name type="scientific">Agromyces humatus</name>
    <dbReference type="NCBI Taxonomy" id="279573"/>
    <lineage>
        <taxon>Bacteria</taxon>
        <taxon>Bacillati</taxon>
        <taxon>Actinomycetota</taxon>
        <taxon>Actinomycetes</taxon>
        <taxon>Micrococcales</taxon>
        <taxon>Microbacteriaceae</taxon>
        <taxon>Agromyces</taxon>
    </lineage>
</organism>
<sequence>MTENTAKTEQTEYTEAYAADHGRYAVIPAAYVLLRRGDEVLLQLRRGTGYYDGHWACGAAGHVERGETLLTGAAREASEELGVEVDESDLEVLTVMHRTGATGAAIDERIDVFFQVTRWQGDPHLVEDKAADLGWFPLDALPDPVVPHELAVIEALRERRLAPITPFGF</sequence>
<name>A0ABP4WL10_9MICO</name>
<dbReference type="PANTHER" id="PTHR43046">
    <property type="entry name" value="GDP-MANNOSE MANNOSYL HYDROLASE"/>
    <property type="match status" value="1"/>
</dbReference>
<feature type="domain" description="Nudix hydrolase" evidence="3">
    <location>
        <begin position="25"/>
        <end position="158"/>
    </location>
</feature>
<dbReference type="PANTHER" id="PTHR43046:SF16">
    <property type="entry name" value="ADP-RIBOSE PYROPHOSPHATASE YJHB-RELATED"/>
    <property type="match status" value="1"/>
</dbReference>
<evidence type="ECO:0000256" key="2">
    <source>
        <dbReference type="ARBA" id="ARBA00022801"/>
    </source>
</evidence>
<dbReference type="SUPFAM" id="SSF55811">
    <property type="entry name" value="Nudix"/>
    <property type="match status" value="1"/>
</dbReference>
<comment type="cofactor">
    <cofactor evidence="1">
        <name>Mg(2+)</name>
        <dbReference type="ChEBI" id="CHEBI:18420"/>
    </cofactor>
</comment>
<dbReference type="InterPro" id="IPR000086">
    <property type="entry name" value="NUDIX_hydrolase_dom"/>
</dbReference>